<dbReference type="PROSITE" id="PS00622">
    <property type="entry name" value="HTH_LUXR_1"/>
    <property type="match status" value="1"/>
</dbReference>
<dbReference type="SMART" id="SM00421">
    <property type="entry name" value="HTH_LUXR"/>
    <property type="match status" value="1"/>
</dbReference>
<sequence length="253" mass="27640">MDGIQTLERTHDIELSHAGPLPAPSTPRDPCVSIISDRGFERECLATSLKNLIPGALFRGYGNEAAWRADAPGRETDEVLLFSLGSARIDDEEMRSYLLGFIARVAPRRVVVLGEHDDAASLFEAIDCGAASYIPSSVGLEELVAAIRFSCPRSVLVPRKSIMALRHAMVVPGGEDRGLSRFFTDRQLDVARALLQGAANKTIAHELNLCESTVKVHIRNIMRKLKATNRTQAAFRLNQIADGSFSPDCAQRA</sequence>
<evidence type="ECO:0000313" key="4">
    <source>
        <dbReference type="Proteomes" id="UP000266305"/>
    </source>
</evidence>
<dbReference type="RefSeq" id="WP_015923115.1">
    <property type="nucleotide sequence ID" value="NZ_CM125965.1"/>
</dbReference>
<dbReference type="SUPFAM" id="SSF46894">
    <property type="entry name" value="C-terminal effector domain of the bipartite response regulators"/>
    <property type="match status" value="1"/>
</dbReference>
<organism evidence="3 4">
    <name type="scientific">Cereibacter sphaeroides</name>
    <name type="common">Rhodobacter sphaeroides</name>
    <dbReference type="NCBI Taxonomy" id="1063"/>
    <lineage>
        <taxon>Bacteria</taxon>
        <taxon>Pseudomonadati</taxon>
        <taxon>Pseudomonadota</taxon>
        <taxon>Alphaproteobacteria</taxon>
        <taxon>Rhodobacterales</taxon>
        <taxon>Paracoccaceae</taxon>
        <taxon>Cereibacter</taxon>
    </lineage>
</organism>
<dbReference type="GeneID" id="67449420"/>
<accession>A0AAX1UFA8</accession>
<dbReference type="InterPro" id="IPR039420">
    <property type="entry name" value="WalR-like"/>
</dbReference>
<dbReference type="GO" id="GO:0006355">
    <property type="term" value="P:regulation of DNA-templated transcription"/>
    <property type="evidence" value="ECO:0007669"/>
    <property type="project" value="InterPro"/>
</dbReference>
<dbReference type="PROSITE" id="PS50043">
    <property type="entry name" value="HTH_LUXR_2"/>
    <property type="match status" value="1"/>
</dbReference>
<dbReference type="CDD" id="cd06170">
    <property type="entry name" value="LuxR_C_like"/>
    <property type="match status" value="1"/>
</dbReference>
<dbReference type="Pfam" id="PF00196">
    <property type="entry name" value="GerE"/>
    <property type="match status" value="1"/>
</dbReference>
<dbReference type="PRINTS" id="PR00038">
    <property type="entry name" value="HTHLUXR"/>
</dbReference>
<dbReference type="EMBL" id="QWGP01000049">
    <property type="protein sequence ID" value="RHZ90707.1"/>
    <property type="molecule type" value="Genomic_DNA"/>
</dbReference>
<dbReference type="AlphaFoldDB" id="A0AAX1UFA8"/>
<dbReference type="PANTHER" id="PTHR43214">
    <property type="entry name" value="TWO-COMPONENT RESPONSE REGULATOR"/>
    <property type="match status" value="1"/>
</dbReference>
<reference evidence="3 4" key="1">
    <citation type="submission" date="2018-08" db="EMBL/GenBank/DDBJ databases">
        <title>Draft genome sequence of Rhodobacter sphaeroides FY.</title>
        <authorList>
            <person name="Rayyan A."/>
            <person name="Meyer T.E."/>
            <person name="Kyndt J.A."/>
        </authorList>
    </citation>
    <scope>NUCLEOTIDE SEQUENCE [LARGE SCALE GENOMIC DNA]</scope>
    <source>
        <strain evidence="3 4">FY</strain>
    </source>
</reference>
<evidence type="ECO:0000259" key="2">
    <source>
        <dbReference type="PROSITE" id="PS50043"/>
    </source>
</evidence>
<keyword evidence="1 3" id="KW-0238">DNA-binding</keyword>
<feature type="domain" description="HTH luxR-type" evidence="2">
    <location>
        <begin position="176"/>
        <end position="241"/>
    </location>
</feature>
<protein>
    <submittedName>
        <fullName evidence="3">DNA-binding response regulator</fullName>
    </submittedName>
</protein>
<dbReference type="SUPFAM" id="SSF52172">
    <property type="entry name" value="CheY-like"/>
    <property type="match status" value="1"/>
</dbReference>
<dbReference type="InterPro" id="IPR000792">
    <property type="entry name" value="Tscrpt_reg_LuxR_C"/>
</dbReference>
<proteinExistence type="predicted"/>
<dbReference type="InterPro" id="IPR016032">
    <property type="entry name" value="Sig_transdc_resp-reg_C-effctor"/>
</dbReference>
<gene>
    <name evidence="3" type="ORF">D1114_22445</name>
</gene>
<name>A0AAX1UFA8_CERSP</name>
<dbReference type="InterPro" id="IPR011006">
    <property type="entry name" value="CheY-like_superfamily"/>
</dbReference>
<dbReference type="GO" id="GO:0003677">
    <property type="term" value="F:DNA binding"/>
    <property type="evidence" value="ECO:0007669"/>
    <property type="project" value="UniProtKB-KW"/>
</dbReference>
<evidence type="ECO:0000313" key="3">
    <source>
        <dbReference type="EMBL" id="RHZ90707.1"/>
    </source>
</evidence>
<dbReference type="PANTHER" id="PTHR43214:SF42">
    <property type="entry name" value="TRANSCRIPTIONAL REGULATORY PROTEIN DESR"/>
    <property type="match status" value="1"/>
</dbReference>
<comment type="caution">
    <text evidence="3">The sequence shown here is derived from an EMBL/GenBank/DDBJ whole genome shotgun (WGS) entry which is preliminary data.</text>
</comment>
<dbReference type="Gene3D" id="3.40.50.2300">
    <property type="match status" value="1"/>
</dbReference>
<dbReference type="Proteomes" id="UP000266305">
    <property type="component" value="Unassembled WGS sequence"/>
</dbReference>
<evidence type="ECO:0000256" key="1">
    <source>
        <dbReference type="ARBA" id="ARBA00023125"/>
    </source>
</evidence>